<accession>A0AAP1RBC0</accession>
<feature type="non-terminal residue" evidence="2">
    <location>
        <position position="162"/>
    </location>
</feature>
<evidence type="ECO:0000259" key="1">
    <source>
        <dbReference type="Pfam" id="PF13088"/>
    </source>
</evidence>
<dbReference type="AlphaFoldDB" id="A0AAP1RBC0"/>
<dbReference type="Pfam" id="PF13088">
    <property type="entry name" value="BNR_2"/>
    <property type="match status" value="1"/>
</dbReference>
<dbReference type="InterPro" id="IPR036278">
    <property type="entry name" value="Sialidase_sf"/>
</dbReference>
<protein>
    <submittedName>
        <fullName evidence="2">Exo-alpha-sialidase</fullName>
    </submittedName>
</protein>
<dbReference type="RefSeq" id="WP_192525325.1">
    <property type="nucleotide sequence ID" value="NZ_JACZOI010000287.1"/>
</dbReference>
<dbReference type="PANTHER" id="PTHR43752:SF2">
    <property type="entry name" value="BNR_ASP-BOX REPEAT FAMILY PROTEIN"/>
    <property type="match status" value="1"/>
</dbReference>
<organism evidence="2 3">
    <name type="scientific">Escherichia coli</name>
    <dbReference type="NCBI Taxonomy" id="562"/>
    <lineage>
        <taxon>Bacteria</taxon>
        <taxon>Pseudomonadati</taxon>
        <taxon>Pseudomonadota</taxon>
        <taxon>Gammaproteobacteria</taxon>
        <taxon>Enterobacterales</taxon>
        <taxon>Enterobacteriaceae</taxon>
        <taxon>Escherichia</taxon>
    </lineage>
</organism>
<feature type="domain" description="Sialidase" evidence="1">
    <location>
        <begin position="43"/>
        <end position="160"/>
    </location>
</feature>
<proteinExistence type="predicted"/>
<gene>
    <name evidence="2" type="ORF">IH772_26855</name>
</gene>
<dbReference type="CDD" id="cd15482">
    <property type="entry name" value="Sialidase_non-viral"/>
    <property type="match status" value="1"/>
</dbReference>
<dbReference type="Proteomes" id="UP000640866">
    <property type="component" value="Unassembled WGS sequence"/>
</dbReference>
<sequence>MSVALIRDGVIRPSENDSHVLTAMLPSSCPQNHAANILPLPDGALMCVWFAGTQEGIADISVWGSRLPAGGMQWSDAVKLSHDDTRSEQNPVLFLAPDNVLWLLWTAQISGNQDTAIVRYRKSDDLGQTWGEIATLLDKPGTFIRQPITVLDNGNWLLPVFY</sequence>
<dbReference type="PANTHER" id="PTHR43752">
    <property type="entry name" value="BNR/ASP-BOX REPEAT FAMILY PROTEIN"/>
    <property type="match status" value="1"/>
</dbReference>
<dbReference type="InterPro" id="IPR011040">
    <property type="entry name" value="Sialidase"/>
</dbReference>
<dbReference type="SUPFAM" id="SSF50939">
    <property type="entry name" value="Sialidases"/>
    <property type="match status" value="1"/>
</dbReference>
<dbReference type="EMBL" id="JACZOI010000287">
    <property type="protein sequence ID" value="MBE0980806.1"/>
    <property type="molecule type" value="Genomic_DNA"/>
</dbReference>
<evidence type="ECO:0000313" key="2">
    <source>
        <dbReference type="EMBL" id="MBE0980806.1"/>
    </source>
</evidence>
<reference evidence="2" key="1">
    <citation type="submission" date="2020-09" db="EMBL/GenBank/DDBJ databases">
        <title>Emerging polyconal dissemination of OXA-244-producing E. coli in France.</title>
        <authorList>
            <person name="Emeraud C."/>
            <person name="Girlich D."/>
            <person name="Bonnin R.A."/>
            <person name="Jousset A.B."/>
            <person name="Naas T."/>
            <person name="Dortet L."/>
        </authorList>
    </citation>
    <scope>NUCLEOTIDE SEQUENCE</scope>
    <source>
        <strain evidence="2">225E3</strain>
    </source>
</reference>
<comment type="caution">
    <text evidence="2">The sequence shown here is derived from an EMBL/GenBank/DDBJ whole genome shotgun (WGS) entry which is preliminary data.</text>
</comment>
<dbReference type="Gene3D" id="2.120.10.10">
    <property type="match status" value="1"/>
</dbReference>
<evidence type="ECO:0000313" key="3">
    <source>
        <dbReference type="Proteomes" id="UP000640866"/>
    </source>
</evidence>
<name>A0AAP1RBC0_ECOLX</name>